<dbReference type="InterPro" id="IPR036610">
    <property type="entry name" value="PEBP-like_sf"/>
</dbReference>
<sequence length="194" mass="21685">MVTVIEFTYNHLDTTLAPEIGTTGLQCDKKYILIFIDLDAILPGTKVQSIILHWYQSHLLVDCTNPHHPSLIVPGKSHEDRGPLAASYIAPRAPPHTRHRYVFLLFAQPSEYLFPDCFAHVFPETPSARSGFDIRRFTQAAGLDMPLAMNFFIGCHEPTDGGPTTVVRATTTSFRSVNCPTSATRSLYEANHTW</sequence>
<dbReference type="PANTHER" id="PTHR11362:SF141">
    <property type="entry name" value="PHOSPHATIDYLETHANOLAMINE-BINDING PROTEIN"/>
    <property type="match status" value="1"/>
</dbReference>
<dbReference type="GO" id="GO:0030414">
    <property type="term" value="F:peptidase inhibitor activity"/>
    <property type="evidence" value="ECO:0007669"/>
    <property type="project" value="TreeGrafter"/>
</dbReference>
<proteinExistence type="predicted"/>
<evidence type="ECO:0000313" key="2">
    <source>
        <dbReference type="Proteomes" id="UP001153618"/>
    </source>
</evidence>
<dbReference type="CDD" id="cd00866">
    <property type="entry name" value="PEBP_euk"/>
    <property type="match status" value="1"/>
</dbReference>
<comment type="caution">
    <text evidence="1">The sequence shown here is derived from an EMBL/GenBank/DDBJ whole genome shotgun (WGS) entry which is preliminary data.</text>
</comment>
<reference evidence="1" key="1">
    <citation type="submission" date="2021-07" db="EMBL/GenBank/DDBJ databases">
        <authorList>
            <person name="Branca A.L. A."/>
        </authorList>
    </citation>
    <scope>NUCLEOTIDE SEQUENCE</scope>
</reference>
<dbReference type="GO" id="GO:0046578">
    <property type="term" value="P:regulation of Ras protein signal transduction"/>
    <property type="evidence" value="ECO:0007669"/>
    <property type="project" value="TreeGrafter"/>
</dbReference>
<dbReference type="Proteomes" id="UP001153618">
    <property type="component" value="Unassembled WGS sequence"/>
</dbReference>
<accession>A0A9W4MW98</accession>
<dbReference type="Gene3D" id="3.90.280.10">
    <property type="entry name" value="PEBP-like"/>
    <property type="match status" value="1"/>
</dbReference>
<name>A0A9W4MW98_PENOL</name>
<protein>
    <recommendedName>
        <fullName evidence="3">PEBP-like protein</fullName>
    </recommendedName>
</protein>
<dbReference type="PANTHER" id="PTHR11362">
    <property type="entry name" value="PHOSPHATIDYLETHANOLAMINE-BINDING PROTEIN"/>
    <property type="match status" value="1"/>
</dbReference>
<dbReference type="AlphaFoldDB" id="A0A9W4MW98"/>
<dbReference type="InterPro" id="IPR008914">
    <property type="entry name" value="PEBP"/>
</dbReference>
<dbReference type="EMBL" id="CAJVOS010000044">
    <property type="protein sequence ID" value="CAG8191817.1"/>
    <property type="molecule type" value="Genomic_DNA"/>
</dbReference>
<evidence type="ECO:0008006" key="3">
    <source>
        <dbReference type="Google" id="ProtNLM"/>
    </source>
</evidence>
<gene>
    <name evidence="1" type="ORF">POLS_LOCUS7270</name>
</gene>
<dbReference type="SUPFAM" id="SSF49777">
    <property type="entry name" value="PEBP-like"/>
    <property type="match status" value="1"/>
</dbReference>
<evidence type="ECO:0000313" key="1">
    <source>
        <dbReference type="EMBL" id="CAG8191817.1"/>
    </source>
</evidence>
<dbReference type="OrthoDB" id="440553at2759"/>
<organism evidence="1 2">
    <name type="scientific">Penicillium olsonii</name>
    <dbReference type="NCBI Taxonomy" id="99116"/>
    <lineage>
        <taxon>Eukaryota</taxon>
        <taxon>Fungi</taxon>
        <taxon>Dikarya</taxon>
        <taxon>Ascomycota</taxon>
        <taxon>Pezizomycotina</taxon>
        <taxon>Eurotiomycetes</taxon>
        <taxon>Eurotiomycetidae</taxon>
        <taxon>Eurotiales</taxon>
        <taxon>Aspergillaceae</taxon>
        <taxon>Penicillium</taxon>
    </lineage>
</organism>
<dbReference type="InterPro" id="IPR035810">
    <property type="entry name" value="PEBP_euk"/>
</dbReference>
<dbReference type="Pfam" id="PF01161">
    <property type="entry name" value="PBP"/>
    <property type="match status" value="1"/>
</dbReference>
<keyword evidence="2" id="KW-1185">Reference proteome</keyword>
<dbReference type="GO" id="GO:0030162">
    <property type="term" value="P:regulation of proteolysis"/>
    <property type="evidence" value="ECO:0007669"/>
    <property type="project" value="TreeGrafter"/>
</dbReference>
<dbReference type="GO" id="GO:0005543">
    <property type="term" value="F:phospholipid binding"/>
    <property type="evidence" value="ECO:0007669"/>
    <property type="project" value="TreeGrafter"/>
</dbReference>